<dbReference type="InterPro" id="IPR050490">
    <property type="entry name" value="Bact_solute-bd_prot1"/>
</dbReference>
<dbReference type="EMBL" id="JBEZUR010000021">
    <property type="protein sequence ID" value="MEU3555618.1"/>
    <property type="molecule type" value="Genomic_DNA"/>
</dbReference>
<feature type="region of interest" description="Disordered" evidence="5">
    <location>
        <begin position="48"/>
        <end position="69"/>
    </location>
</feature>
<evidence type="ECO:0000256" key="5">
    <source>
        <dbReference type="SAM" id="MobiDB-lite"/>
    </source>
</evidence>
<evidence type="ECO:0000256" key="4">
    <source>
        <dbReference type="ARBA" id="ARBA00022729"/>
    </source>
</evidence>
<dbReference type="Pfam" id="PF01547">
    <property type="entry name" value="SBP_bac_1"/>
    <property type="match status" value="1"/>
</dbReference>
<sequence length="489" mass="52186">MGSTSADAENNTSGAVDGVGRRDLIKRSAALGLAAVPATGFLSACASGGGDEAADTSGQGPKTAKNPLGVTANAPMEFVLFNGGFGKEYGEDAVKIYEKNFPKSKVKFTATLKIQSTLQPRFNGGTPPDLIDNSGAEQMDMGVLVGQKQLADLTPLLDAPSYDDPAKKVRDTLRPGIVEMGQFDGDPVYIMYYAYTTYGVWYSQKALDELEVEYPETWDDMLAVCAKAKKKGTAGWTYPGQYPYYIPFSLYAMIGKVGGADVLKAIDNLEPNAWKHPAVKACFEAYYELYRKGYILKGTPGLSHTQSQAAWAEGKALFIPNGSWVENESADVIPADFGVSIGAPSGLDSSDKMPFGTLWASGAEPFVVPAKAKNPSGGMEQLRIMLSEESSKNFTSKVKSLSALNGGTDGIELTPGLKSGVAALEKAGDNILNPRIQDWYVALQKEKIGTGGIGEMMAGRLTPAEAIKKIQGYADEAAKDDSIKHYKHA</sequence>
<evidence type="ECO:0000256" key="2">
    <source>
        <dbReference type="ARBA" id="ARBA00008520"/>
    </source>
</evidence>
<comment type="subcellular location">
    <subcellularLocation>
        <location evidence="1">Cell envelope</location>
    </subcellularLocation>
</comment>
<dbReference type="PANTHER" id="PTHR43649">
    <property type="entry name" value="ARABINOSE-BINDING PROTEIN-RELATED"/>
    <property type="match status" value="1"/>
</dbReference>
<organism evidence="6 7">
    <name type="scientific">Streptomyces fragilis</name>
    <dbReference type="NCBI Taxonomy" id="67301"/>
    <lineage>
        <taxon>Bacteria</taxon>
        <taxon>Bacillati</taxon>
        <taxon>Actinomycetota</taxon>
        <taxon>Actinomycetes</taxon>
        <taxon>Kitasatosporales</taxon>
        <taxon>Streptomycetaceae</taxon>
        <taxon>Streptomyces</taxon>
    </lineage>
</organism>
<evidence type="ECO:0000313" key="6">
    <source>
        <dbReference type="EMBL" id="MEU3555618.1"/>
    </source>
</evidence>
<comment type="similarity">
    <text evidence="2">Belongs to the bacterial solute-binding protein 1 family.</text>
</comment>
<dbReference type="Gene3D" id="3.40.190.10">
    <property type="entry name" value="Periplasmic binding protein-like II"/>
    <property type="match status" value="1"/>
</dbReference>
<protein>
    <submittedName>
        <fullName evidence="6">N-acetylglucosamine/diacetylchitobiose ABC transporter substrate-binding protein</fullName>
    </submittedName>
</protein>
<dbReference type="RefSeq" id="WP_108952308.1">
    <property type="nucleotide sequence ID" value="NZ_BEVZ01000002.1"/>
</dbReference>
<evidence type="ECO:0000256" key="3">
    <source>
        <dbReference type="ARBA" id="ARBA00022448"/>
    </source>
</evidence>
<keyword evidence="4" id="KW-0732">Signal</keyword>
<proteinExistence type="inferred from homology"/>
<name>A0ABV2YIR0_9ACTN</name>
<accession>A0ABV2YIR0</accession>
<gene>
    <name evidence="6" type="primary">ngcE</name>
    <name evidence="6" type="ORF">AB0E65_15595</name>
</gene>
<dbReference type="InterPro" id="IPR006311">
    <property type="entry name" value="TAT_signal"/>
</dbReference>
<reference evidence="6 7" key="1">
    <citation type="submission" date="2024-06" db="EMBL/GenBank/DDBJ databases">
        <title>The Natural Products Discovery Center: Release of the First 8490 Sequenced Strains for Exploring Actinobacteria Biosynthetic Diversity.</title>
        <authorList>
            <person name="Kalkreuter E."/>
            <person name="Kautsar S.A."/>
            <person name="Yang D."/>
            <person name="Bader C.D."/>
            <person name="Teijaro C.N."/>
            <person name="Fluegel L."/>
            <person name="Davis C.M."/>
            <person name="Simpson J.R."/>
            <person name="Lauterbach L."/>
            <person name="Steele A.D."/>
            <person name="Gui C."/>
            <person name="Meng S."/>
            <person name="Li G."/>
            <person name="Viehrig K."/>
            <person name="Ye F."/>
            <person name="Su P."/>
            <person name="Kiefer A.F."/>
            <person name="Nichols A."/>
            <person name="Cepeda A.J."/>
            <person name="Yan W."/>
            <person name="Fan B."/>
            <person name="Jiang Y."/>
            <person name="Adhikari A."/>
            <person name="Zheng C.-J."/>
            <person name="Schuster L."/>
            <person name="Cowan T.M."/>
            <person name="Smanski M.J."/>
            <person name="Chevrette M.G."/>
            <person name="De Carvalho L.P.S."/>
            <person name="Shen B."/>
        </authorList>
    </citation>
    <scope>NUCLEOTIDE SEQUENCE [LARGE SCALE GENOMIC DNA]</scope>
    <source>
        <strain evidence="6 7">NPDC038104</strain>
    </source>
</reference>
<keyword evidence="7" id="KW-1185">Reference proteome</keyword>
<keyword evidence="3" id="KW-0813">Transport</keyword>
<dbReference type="Proteomes" id="UP001550850">
    <property type="component" value="Unassembled WGS sequence"/>
</dbReference>
<evidence type="ECO:0000313" key="7">
    <source>
        <dbReference type="Proteomes" id="UP001550850"/>
    </source>
</evidence>
<dbReference type="PANTHER" id="PTHR43649:SF31">
    <property type="entry name" value="SN-GLYCEROL-3-PHOSPHATE-BINDING PERIPLASMIC PROTEIN UGPB"/>
    <property type="match status" value="1"/>
</dbReference>
<dbReference type="InterPro" id="IPR006059">
    <property type="entry name" value="SBP"/>
</dbReference>
<dbReference type="InterPro" id="IPR022386">
    <property type="entry name" value="Chitin_NgcE"/>
</dbReference>
<dbReference type="SUPFAM" id="SSF53850">
    <property type="entry name" value="Periplasmic binding protein-like II"/>
    <property type="match status" value="1"/>
</dbReference>
<dbReference type="NCBIfam" id="TIGR03851">
    <property type="entry name" value="chitin_NgcE"/>
    <property type="match status" value="1"/>
</dbReference>
<dbReference type="PROSITE" id="PS51318">
    <property type="entry name" value="TAT"/>
    <property type="match status" value="1"/>
</dbReference>
<evidence type="ECO:0000256" key="1">
    <source>
        <dbReference type="ARBA" id="ARBA00004196"/>
    </source>
</evidence>
<comment type="caution">
    <text evidence="6">The sequence shown here is derived from an EMBL/GenBank/DDBJ whole genome shotgun (WGS) entry which is preliminary data.</text>
</comment>